<sequence length="511" mass="58933">MGRCNLIKKKQSSKMRRHTIDEENKDDYYMTPEEVRQSIERWSFLWHCSDSDSDSGSGSSLTSPLLQHDPSAYGDWHVRGEEFNIETTGKEMLMNLSKFPYPEIIKPPVLLDNKLPKTLRVNHWPYITHKIFDYVMPDIYIRSMEFMKKPVCEGAVGYDPLYYGSSILIKPLCKYSKPRNFAPTWTNTSLVSWIDGRRFAKMVKRNDSRMGNEKLLRWTKVLPSWSNKLLAGLRKDPDAKLIARWKRPRTRLFLNSESDAMDKEWDVREEETLPSDEYYADYVNDDPETQRSWNSSASDDFMPRITKSQPAVKRGKRAAIVTGGKLIDQLKLIKYSINALTKTCANNRSISDLTGPQIAGLSVKLTLHAATRLRRRQRLTVLLVARLLLVPSVPVYLCAKVTLVQIFLMRQSATCRLLTLLVLRFPSFQKFHNPHRKSQNARDRSRFVRVSAVKFCEISAKAKTSYQGILKTCPSPRHNSNCWPTHNLSHAKLINDLAKMHLCLRTENSSS</sequence>
<proteinExistence type="predicted"/>
<accession>B4R664</accession>
<keyword evidence="2" id="KW-1185">Reference proteome</keyword>
<organism evidence="1 2">
    <name type="scientific">Drosophila simulans</name>
    <name type="common">Fruit fly</name>
    <dbReference type="NCBI Taxonomy" id="7240"/>
    <lineage>
        <taxon>Eukaryota</taxon>
        <taxon>Metazoa</taxon>
        <taxon>Ecdysozoa</taxon>
        <taxon>Arthropoda</taxon>
        <taxon>Hexapoda</taxon>
        <taxon>Insecta</taxon>
        <taxon>Pterygota</taxon>
        <taxon>Neoptera</taxon>
        <taxon>Endopterygota</taxon>
        <taxon>Diptera</taxon>
        <taxon>Brachycera</taxon>
        <taxon>Muscomorpha</taxon>
        <taxon>Ephydroidea</taxon>
        <taxon>Drosophilidae</taxon>
        <taxon>Drosophila</taxon>
        <taxon>Sophophora</taxon>
    </lineage>
</organism>
<protein>
    <submittedName>
        <fullName evidence="1">GD16150</fullName>
    </submittedName>
</protein>
<dbReference type="OMA" id="NCWPTHN"/>
<name>B4R664_DROSI</name>
<evidence type="ECO:0000313" key="2">
    <source>
        <dbReference type="Proteomes" id="UP000000304"/>
    </source>
</evidence>
<evidence type="ECO:0000313" key="1">
    <source>
        <dbReference type="EMBL" id="EDX17341.1"/>
    </source>
</evidence>
<reference evidence="1 2" key="1">
    <citation type="journal article" date="2007" name="Nature">
        <title>Evolution of genes and genomes on the Drosophila phylogeny.</title>
        <authorList>
            <consortium name="Drosophila 12 Genomes Consortium"/>
            <person name="Clark A.G."/>
            <person name="Eisen M.B."/>
            <person name="Smith D.R."/>
            <person name="Bergman C.M."/>
            <person name="Oliver B."/>
            <person name="Markow T.A."/>
            <person name="Kaufman T.C."/>
            <person name="Kellis M."/>
            <person name="Gelbart W."/>
            <person name="Iyer V.N."/>
            <person name="Pollard D.A."/>
            <person name="Sackton T.B."/>
            <person name="Larracuente A.M."/>
            <person name="Singh N.D."/>
            <person name="Abad J.P."/>
            <person name="Abt D.N."/>
            <person name="Adryan B."/>
            <person name="Aguade M."/>
            <person name="Akashi H."/>
            <person name="Anderson W.W."/>
            <person name="Aquadro C.F."/>
            <person name="Ardell D.H."/>
            <person name="Arguello R."/>
            <person name="Artieri C.G."/>
            <person name="Barbash D.A."/>
            <person name="Barker D."/>
            <person name="Barsanti P."/>
            <person name="Batterham P."/>
            <person name="Batzoglou S."/>
            <person name="Begun D."/>
            <person name="Bhutkar A."/>
            <person name="Blanco E."/>
            <person name="Bosak S.A."/>
            <person name="Bradley R.K."/>
            <person name="Brand A.D."/>
            <person name="Brent M.R."/>
            <person name="Brooks A.N."/>
            <person name="Brown R.H."/>
            <person name="Butlin R.K."/>
            <person name="Caggese C."/>
            <person name="Calvi B.R."/>
            <person name="Bernardo de Carvalho A."/>
            <person name="Caspi A."/>
            <person name="Castrezana S."/>
            <person name="Celniker S.E."/>
            <person name="Chang J.L."/>
            <person name="Chapple C."/>
            <person name="Chatterji S."/>
            <person name="Chinwalla A."/>
            <person name="Civetta A."/>
            <person name="Clifton S.W."/>
            <person name="Comeron J.M."/>
            <person name="Costello J.C."/>
            <person name="Coyne J.A."/>
            <person name="Daub J."/>
            <person name="David R.G."/>
            <person name="Delcher A.L."/>
            <person name="Delehaunty K."/>
            <person name="Do C.B."/>
            <person name="Ebling H."/>
            <person name="Edwards K."/>
            <person name="Eickbush T."/>
            <person name="Evans J.D."/>
            <person name="Filipski A."/>
            <person name="Findeiss S."/>
            <person name="Freyhult E."/>
            <person name="Fulton L."/>
            <person name="Fulton R."/>
            <person name="Garcia A.C."/>
            <person name="Gardiner A."/>
            <person name="Garfield D.A."/>
            <person name="Garvin B.E."/>
            <person name="Gibson G."/>
            <person name="Gilbert D."/>
            <person name="Gnerre S."/>
            <person name="Godfrey J."/>
            <person name="Good R."/>
            <person name="Gotea V."/>
            <person name="Gravely B."/>
            <person name="Greenberg A.J."/>
            <person name="Griffiths-Jones S."/>
            <person name="Gross S."/>
            <person name="Guigo R."/>
            <person name="Gustafson E.A."/>
            <person name="Haerty W."/>
            <person name="Hahn M.W."/>
            <person name="Halligan D.L."/>
            <person name="Halpern A.L."/>
            <person name="Halter G.M."/>
            <person name="Han M.V."/>
            <person name="Heger A."/>
            <person name="Hillier L."/>
            <person name="Hinrichs A.S."/>
            <person name="Holmes I."/>
            <person name="Hoskins R.A."/>
            <person name="Hubisz M.J."/>
            <person name="Hultmark D."/>
            <person name="Huntley M.A."/>
            <person name="Jaffe D.B."/>
            <person name="Jagadeeshan S."/>
            <person name="Jeck W.R."/>
            <person name="Johnson J."/>
            <person name="Jones C.D."/>
            <person name="Jordan W.C."/>
            <person name="Karpen G.H."/>
            <person name="Kataoka E."/>
            <person name="Keightley P.D."/>
            <person name="Kheradpour P."/>
            <person name="Kirkness E.F."/>
            <person name="Koerich L.B."/>
            <person name="Kristiansen K."/>
            <person name="Kudrna D."/>
            <person name="Kulathinal R.J."/>
            <person name="Kumar S."/>
            <person name="Kwok R."/>
            <person name="Lander E."/>
            <person name="Langley C.H."/>
            <person name="Lapoint R."/>
            <person name="Lazzaro B.P."/>
            <person name="Lee S.J."/>
            <person name="Levesque L."/>
            <person name="Li R."/>
            <person name="Lin C.F."/>
            <person name="Lin M.F."/>
            <person name="Lindblad-Toh K."/>
            <person name="Llopart A."/>
            <person name="Long M."/>
            <person name="Low L."/>
            <person name="Lozovsky E."/>
            <person name="Lu J."/>
            <person name="Luo M."/>
            <person name="Machado C.A."/>
            <person name="Makalowski W."/>
            <person name="Marzo M."/>
            <person name="Matsuda M."/>
            <person name="Matzkin L."/>
            <person name="McAllister B."/>
            <person name="McBride C.S."/>
            <person name="McKernan B."/>
            <person name="McKernan K."/>
            <person name="Mendez-Lago M."/>
            <person name="Minx P."/>
            <person name="Mollenhauer M.U."/>
            <person name="Montooth K."/>
            <person name="Mount S.M."/>
            <person name="Mu X."/>
            <person name="Myers E."/>
            <person name="Negre B."/>
            <person name="Newfeld S."/>
            <person name="Nielsen R."/>
            <person name="Noor M.A."/>
            <person name="O'Grady P."/>
            <person name="Pachter L."/>
            <person name="Papaceit M."/>
            <person name="Parisi M.J."/>
            <person name="Parisi M."/>
            <person name="Parts L."/>
            <person name="Pedersen J.S."/>
            <person name="Pesole G."/>
            <person name="Phillippy A.M."/>
            <person name="Ponting C.P."/>
            <person name="Pop M."/>
            <person name="Porcelli D."/>
            <person name="Powell J.R."/>
            <person name="Prohaska S."/>
            <person name="Pruitt K."/>
            <person name="Puig M."/>
            <person name="Quesneville H."/>
            <person name="Ram K.R."/>
            <person name="Rand D."/>
            <person name="Rasmussen M.D."/>
            <person name="Reed L.K."/>
            <person name="Reenan R."/>
            <person name="Reily A."/>
            <person name="Remington K.A."/>
            <person name="Rieger T.T."/>
            <person name="Ritchie M.G."/>
            <person name="Robin C."/>
            <person name="Rogers Y.H."/>
            <person name="Rohde C."/>
            <person name="Rozas J."/>
            <person name="Rubenfield M.J."/>
            <person name="Ruiz A."/>
            <person name="Russo S."/>
            <person name="Salzberg S.L."/>
            <person name="Sanchez-Gracia A."/>
            <person name="Saranga D.J."/>
            <person name="Sato H."/>
            <person name="Schaeffer S.W."/>
            <person name="Schatz M.C."/>
            <person name="Schlenke T."/>
            <person name="Schwartz R."/>
            <person name="Segarra C."/>
            <person name="Singh R.S."/>
            <person name="Sirot L."/>
            <person name="Sirota M."/>
            <person name="Sisneros N.B."/>
            <person name="Smith C.D."/>
            <person name="Smith T.F."/>
            <person name="Spieth J."/>
            <person name="Stage D.E."/>
            <person name="Stark A."/>
            <person name="Stephan W."/>
            <person name="Strausberg R.L."/>
            <person name="Strempel S."/>
            <person name="Sturgill D."/>
            <person name="Sutton G."/>
            <person name="Sutton G.G."/>
            <person name="Tao W."/>
            <person name="Teichmann S."/>
            <person name="Tobari Y.N."/>
            <person name="Tomimura Y."/>
            <person name="Tsolas J.M."/>
            <person name="Valente V.L."/>
            <person name="Venter E."/>
            <person name="Venter J.C."/>
            <person name="Vicario S."/>
            <person name="Vieira F.G."/>
            <person name="Vilella A.J."/>
            <person name="Villasante A."/>
            <person name="Walenz B."/>
            <person name="Wang J."/>
            <person name="Wasserman M."/>
            <person name="Watts T."/>
            <person name="Wilson D."/>
            <person name="Wilson R.K."/>
            <person name="Wing R.A."/>
            <person name="Wolfner M.F."/>
            <person name="Wong A."/>
            <person name="Wong G.K."/>
            <person name="Wu C.I."/>
            <person name="Wu G."/>
            <person name="Yamamoto D."/>
            <person name="Yang H.P."/>
            <person name="Yang S.P."/>
            <person name="Yorke J.A."/>
            <person name="Yoshida K."/>
            <person name="Zdobnov E."/>
            <person name="Zhang P."/>
            <person name="Zhang Y."/>
            <person name="Zimin A.V."/>
            <person name="Baldwin J."/>
            <person name="Abdouelleil A."/>
            <person name="Abdulkadir J."/>
            <person name="Abebe A."/>
            <person name="Abera B."/>
            <person name="Abreu J."/>
            <person name="Acer S.C."/>
            <person name="Aftuck L."/>
            <person name="Alexander A."/>
            <person name="An P."/>
            <person name="Anderson E."/>
            <person name="Anderson S."/>
            <person name="Arachi H."/>
            <person name="Azer M."/>
            <person name="Bachantsang P."/>
            <person name="Barry A."/>
            <person name="Bayul T."/>
            <person name="Berlin A."/>
            <person name="Bessette D."/>
            <person name="Bloom T."/>
            <person name="Blye J."/>
            <person name="Boguslavskiy L."/>
            <person name="Bonnet C."/>
            <person name="Boukhgalter B."/>
            <person name="Bourzgui I."/>
            <person name="Brown A."/>
            <person name="Cahill P."/>
            <person name="Channer S."/>
            <person name="Cheshatsang Y."/>
            <person name="Chuda L."/>
            <person name="Citroen M."/>
            <person name="Collymore A."/>
            <person name="Cooke P."/>
            <person name="Costello M."/>
            <person name="D'Aco K."/>
            <person name="Daza R."/>
            <person name="De Haan G."/>
            <person name="DeGray S."/>
            <person name="DeMaso C."/>
            <person name="Dhargay N."/>
            <person name="Dooley K."/>
            <person name="Dooley E."/>
            <person name="Doricent M."/>
            <person name="Dorje P."/>
            <person name="Dorjee K."/>
            <person name="Dupes A."/>
            <person name="Elong R."/>
            <person name="Falk J."/>
            <person name="Farina A."/>
            <person name="Faro S."/>
            <person name="Ferguson D."/>
            <person name="Fisher S."/>
            <person name="Foley C.D."/>
            <person name="Franke A."/>
            <person name="Friedrich D."/>
            <person name="Gadbois L."/>
            <person name="Gearin G."/>
            <person name="Gearin C.R."/>
            <person name="Giannoukos G."/>
            <person name="Goode T."/>
            <person name="Graham J."/>
            <person name="Grandbois E."/>
            <person name="Grewal S."/>
            <person name="Gyaltsen K."/>
            <person name="Hafez N."/>
            <person name="Hagos B."/>
            <person name="Hall J."/>
            <person name="Henson C."/>
            <person name="Hollinger A."/>
            <person name="Honan T."/>
            <person name="Huard M.D."/>
            <person name="Hughes L."/>
            <person name="Hurhula B."/>
            <person name="Husby M.E."/>
            <person name="Kamat A."/>
            <person name="Kanga B."/>
            <person name="Kashin S."/>
            <person name="Khazanovich D."/>
            <person name="Kisner P."/>
            <person name="Lance K."/>
            <person name="Lara M."/>
            <person name="Lee W."/>
            <person name="Lennon N."/>
            <person name="Letendre F."/>
            <person name="LeVine R."/>
            <person name="Lipovsky A."/>
            <person name="Liu X."/>
            <person name="Liu J."/>
            <person name="Liu S."/>
            <person name="Lokyitsang T."/>
            <person name="Lokyitsang Y."/>
            <person name="Lubonja R."/>
            <person name="Lui A."/>
            <person name="MacDonald P."/>
            <person name="Magnisalis V."/>
            <person name="Maru K."/>
            <person name="Matthews C."/>
            <person name="McCusker W."/>
            <person name="McDonough S."/>
            <person name="Mehta T."/>
            <person name="Meldrim J."/>
            <person name="Meneus L."/>
            <person name="Mihai O."/>
            <person name="Mihalev A."/>
            <person name="Mihova T."/>
            <person name="Mittelman R."/>
            <person name="Mlenga V."/>
            <person name="Montmayeur A."/>
            <person name="Mulrain L."/>
            <person name="Navidi A."/>
            <person name="Naylor J."/>
            <person name="Negash T."/>
            <person name="Nguyen T."/>
            <person name="Nguyen N."/>
            <person name="Nicol R."/>
            <person name="Norbu C."/>
            <person name="Norbu N."/>
            <person name="Novod N."/>
            <person name="O'Neill B."/>
            <person name="Osman S."/>
            <person name="Markiewicz E."/>
            <person name="Oyono O.L."/>
            <person name="Patti C."/>
            <person name="Phunkhang P."/>
            <person name="Pierre F."/>
            <person name="Priest M."/>
            <person name="Raghuraman S."/>
            <person name="Rege F."/>
            <person name="Reyes R."/>
            <person name="Rise C."/>
            <person name="Rogov P."/>
            <person name="Ross K."/>
            <person name="Ryan E."/>
            <person name="Settipalli S."/>
            <person name="Shea T."/>
            <person name="Sherpa N."/>
            <person name="Shi L."/>
            <person name="Shih D."/>
            <person name="Sparrow T."/>
            <person name="Spaulding J."/>
            <person name="Stalker J."/>
            <person name="Stange-Thomann N."/>
            <person name="Stavropoulos S."/>
            <person name="Stone C."/>
            <person name="Strader C."/>
            <person name="Tesfaye S."/>
            <person name="Thomson T."/>
            <person name="Thoulutsang Y."/>
            <person name="Thoulutsang D."/>
            <person name="Topham K."/>
            <person name="Topping I."/>
            <person name="Tsamla T."/>
            <person name="Vassiliev H."/>
            <person name="Vo A."/>
            <person name="Wangchuk T."/>
            <person name="Wangdi T."/>
            <person name="Weiand M."/>
            <person name="Wilkinson J."/>
            <person name="Wilson A."/>
            <person name="Yadav S."/>
            <person name="Young G."/>
            <person name="Yu Q."/>
            <person name="Zembek L."/>
            <person name="Zhong D."/>
            <person name="Zimmer A."/>
            <person name="Zwirko Z."/>
            <person name="Jaffe D.B."/>
            <person name="Alvarez P."/>
            <person name="Brockman W."/>
            <person name="Butler J."/>
            <person name="Chin C."/>
            <person name="Gnerre S."/>
            <person name="Grabherr M."/>
            <person name="Kleber M."/>
            <person name="Mauceli E."/>
            <person name="MacCallum I."/>
        </authorList>
    </citation>
    <scope>NUCLEOTIDE SEQUENCE [LARGE SCALE GENOMIC DNA]</scope>
    <source>
        <strain evidence="2">white501</strain>
    </source>
</reference>
<dbReference type="Proteomes" id="UP000000304">
    <property type="component" value="Chromosome X"/>
</dbReference>
<dbReference type="EMBL" id="CM000366">
    <property type="protein sequence ID" value="EDX17341.1"/>
    <property type="molecule type" value="Genomic_DNA"/>
</dbReference>
<dbReference type="PhylomeDB" id="B4R664"/>
<dbReference type="OrthoDB" id="7872816at2759"/>
<dbReference type="AlphaFoldDB" id="B4R664"/>
<dbReference type="HOGENOM" id="CLU_533488_0_0_1"/>
<dbReference type="Bgee" id="FBgn0187783">
    <property type="expression patterns" value="Expressed in male reproductive system and 2 other cell types or tissues"/>
</dbReference>
<gene>
    <name evidence="1" type="primary">Dsim\GD16150</name>
    <name evidence="1" type="ORF">Dsim_GD16150</name>
</gene>